<dbReference type="PANTHER" id="PTHR34817">
    <property type="entry name" value="NUCLEOTIDYLTRANSFERASE"/>
    <property type="match status" value="1"/>
</dbReference>
<evidence type="ECO:0000313" key="2">
    <source>
        <dbReference type="Proteomes" id="UP001197875"/>
    </source>
</evidence>
<evidence type="ECO:0000313" key="1">
    <source>
        <dbReference type="EMBL" id="MCC2189234.1"/>
    </source>
</evidence>
<dbReference type="RefSeq" id="WP_227614643.1">
    <property type="nucleotide sequence ID" value="NZ_JAJEPR010000006.1"/>
</dbReference>
<name>A0AAE3DRT0_9FIRM</name>
<dbReference type="Proteomes" id="UP001197875">
    <property type="component" value="Unassembled WGS sequence"/>
</dbReference>
<dbReference type="EMBL" id="JAJEPR010000006">
    <property type="protein sequence ID" value="MCC2189234.1"/>
    <property type="molecule type" value="Genomic_DNA"/>
</dbReference>
<dbReference type="PANTHER" id="PTHR34817:SF1">
    <property type="entry name" value="NUCLEOTIDYLTRANSFERASE"/>
    <property type="match status" value="1"/>
</dbReference>
<dbReference type="InterPro" id="IPR018775">
    <property type="entry name" value="RlaP"/>
</dbReference>
<sequence length="344" mass="40471">MNIEQIKAVVADTPYDFLRKDPRLGKNIILLTLGGSHAYGMEKEDSDLDIRGITLNGKQEILLGKDFQTITDLPTDTAIYSFNKIIELLTKANPNTVEQLGCRPEQYLYLSEIGKELLANRKMFLSKLCIHSFGNYGQAQLRRLENKSARLTSQAEYERHILNSIENAFFTFRERYLTCPEESIRLYLDDSSRPEMEKEIFMDVHLKHYPLRDYANMWNDMKSIVSSYNKIGKRNKTAMTHNKLGKHMAHTLRLYMMCIDILEKEEIITCRTEEHDLLMKIRNGEFLNENRQPIPKFYEILDEYDKRFEYAKTHTALPELPDYKRIEEFQADINERVIKGEIYK</sequence>
<dbReference type="AlphaFoldDB" id="A0AAE3DRT0"/>
<reference evidence="1 2" key="1">
    <citation type="submission" date="2021-10" db="EMBL/GenBank/DDBJ databases">
        <title>Anaerobic single-cell dispensing facilitates the cultivation of human gut bacteria.</title>
        <authorList>
            <person name="Afrizal A."/>
        </authorList>
    </citation>
    <scope>NUCLEOTIDE SEQUENCE [LARGE SCALE GENOMIC DNA]</scope>
    <source>
        <strain evidence="1 2">CLA-AA-H277</strain>
    </source>
</reference>
<accession>A0AAE3DRT0</accession>
<organism evidence="1 2">
    <name type="scientific">Fusicatenibacter faecihominis</name>
    <dbReference type="NCBI Taxonomy" id="2881276"/>
    <lineage>
        <taxon>Bacteria</taxon>
        <taxon>Bacillati</taxon>
        <taxon>Bacillota</taxon>
        <taxon>Clostridia</taxon>
        <taxon>Lachnospirales</taxon>
        <taxon>Lachnospiraceae</taxon>
        <taxon>Fusicatenibacter</taxon>
    </lineage>
</organism>
<gene>
    <name evidence="1" type="ORF">LKD71_05305</name>
</gene>
<dbReference type="Pfam" id="PF10127">
    <property type="entry name" value="RlaP"/>
    <property type="match status" value="1"/>
</dbReference>
<proteinExistence type="predicted"/>
<protein>
    <submittedName>
        <fullName evidence="1">Nucleotidyltransferase domain-containing protein</fullName>
    </submittedName>
</protein>
<comment type="caution">
    <text evidence="1">The sequence shown here is derived from an EMBL/GenBank/DDBJ whole genome shotgun (WGS) entry which is preliminary data.</text>
</comment>
<keyword evidence="2" id="KW-1185">Reference proteome</keyword>